<reference evidence="3" key="1">
    <citation type="submission" date="2024-05" db="EMBL/GenBank/DDBJ databases">
        <title>Herbiconiux sp. A18JL235.</title>
        <authorList>
            <person name="Zhang G."/>
        </authorList>
    </citation>
    <scope>NUCLEOTIDE SEQUENCE</scope>
    <source>
        <strain evidence="3">A18JL235</strain>
    </source>
</reference>
<dbReference type="InterPro" id="IPR010982">
    <property type="entry name" value="Lambda_DNA-bd_dom_sf"/>
</dbReference>
<feature type="domain" description="HTH cro/C1-type" evidence="2">
    <location>
        <begin position="20"/>
        <end position="74"/>
    </location>
</feature>
<dbReference type="PANTHER" id="PTHR46797:SF1">
    <property type="entry name" value="METHYLPHOSPHONATE SYNTHASE"/>
    <property type="match status" value="1"/>
</dbReference>
<dbReference type="GO" id="GO:0005829">
    <property type="term" value="C:cytosol"/>
    <property type="evidence" value="ECO:0007669"/>
    <property type="project" value="TreeGrafter"/>
</dbReference>
<dbReference type="SMART" id="SM00530">
    <property type="entry name" value="HTH_XRE"/>
    <property type="match status" value="1"/>
</dbReference>
<dbReference type="InterPro" id="IPR050807">
    <property type="entry name" value="TransReg_Diox_bact_type"/>
</dbReference>
<dbReference type="SUPFAM" id="SSF47413">
    <property type="entry name" value="lambda repressor-like DNA-binding domains"/>
    <property type="match status" value="1"/>
</dbReference>
<dbReference type="InterPro" id="IPR013096">
    <property type="entry name" value="Cupin_2"/>
</dbReference>
<gene>
    <name evidence="3" type="ORF">ABFY20_11100</name>
</gene>
<dbReference type="CDD" id="cd00093">
    <property type="entry name" value="HTH_XRE"/>
    <property type="match status" value="1"/>
</dbReference>
<dbReference type="InterPro" id="IPR011051">
    <property type="entry name" value="RmlC_Cupin_sf"/>
</dbReference>
<dbReference type="GO" id="GO:0003677">
    <property type="term" value="F:DNA binding"/>
    <property type="evidence" value="ECO:0007669"/>
    <property type="project" value="UniProtKB-KW"/>
</dbReference>
<dbReference type="SUPFAM" id="SSF51182">
    <property type="entry name" value="RmlC-like cupins"/>
    <property type="match status" value="1"/>
</dbReference>
<keyword evidence="1" id="KW-0238">DNA-binding</keyword>
<dbReference type="CDD" id="cd02209">
    <property type="entry name" value="cupin_XRE_C"/>
    <property type="match status" value="1"/>
</dbReference>
<dbReference type="Gene3D" id="1.10.260.40">
    <property type="entry name" value="lambda repressor-like DNA-binding domains"/>
    <property type="match status" value="1"/>
</dbReference>
<dbReference type="EMBL" id="CP162511">
    <property type="protein sequence ID" value="XDI03897.1"/>
    <property type="molecule type" value="Genomic_DNA"/>
</dbReference>
<evidence type="ECO:0000313" key="3">
    <source>
        <dbReference type="EMBL" id="XDI03897.1"/>
    </source>
</evidence>
<dbReference type="PANTHER" id="PTHR46797">
    <property type="entry name" value="HTH-TYPE TRANSCRIPTIONAL REGULATOR"/>
    <property type="match status" value="1"/>
</dbReference>
<dbReference type="Pfam" id="PF07883">
    <property type="entry name" value="Cupin_2"/>
    <property type="match status" value="1"/>
</dbReference>
<dbReference type="AlphaFoldDB" id="A0AB39BCG4"/>
<evidence type="ECO:0000256" key="1">
    <source>
        <dbReference type="ARBA" id="ARBA00023125"/>
    </source>
</evidence>
<dbReference type="PROSITE" id="PS50943">
    <property type="entry name" value="HTH_CROC1"/>
    <property type="match status" value="1"/>
</dbReference>
<dbReference type="InterPro" id="IPR014710">
    <property type="entry name" value="RmlC-like_jellyroll"/>
</dbReference>
<protein>
    <submittedName>
        <fullName evidence="3">Helix-turn-helix domain-containing protein</fullName>
    </submittedName>
</protein>
<dbReference type="RefSeq" id="WP_368496316.1">
    <property type="nucleotide sequence ID" value="NZ_CP162511.1"/>
</dbReference>
<accession>A0AB39BCG4</accession>
<dbReference type="InterPro" id="IPR001387">
    <property type="entry name" value="Cro/C1-type_HTH"/>
</dbReference>
<dbReference type="Gene3D" id="2.60.120.10">
    <property type="entry name" value="Jelly Rolls"/>
    <property type="match status" value="1"/>
</dbReference>
<dbReference type="GO" id="GO:0003700">
    <property type="term" value="F:DNA-binding transcription factor activity"/>
    <property type="evidence" value="ECO:0007669"/>
    <property type="project" value="TreeGrafter"/>
</dbReference>
<evidence type="ECO:0000259" key="2">
    <source>
        <dbReference type="PROSITE" id="PS50943"/>
    </source>
</evidence>
<name>A0AB39BCG4_9MICO</name>
<organism evidence="3">
    <name type="scientific">Herbiconiux sp. A18JL235</name>
    <dbReference type="NCBI Taxonomy" id="3152363"/>
    <lineage>
        <taxon>Bacteria</taxon>
        <taxon>Bacillati</taxon>
        <taxon>Actinomycetota</taxon>
        <taxon>Actinomycetes</taxon>
        <taxon>Micrococcales</taxon>
        <taxon>Microbacteriaceae</taxon>
        <taxon>Herbiconiux</taxon>
    </lineage>
</organism>
<sequence>MAHDTAPSAEVPSGSIGRLVKDARARAGLSMRALAARCEVSQPFLSQIERGHTAPSLATLYRIAAALGVSVSSLLPEAVSTPDILHVDARGGRMLPVSPEADSASGRLLTIGAGHPLEVVEYRVRPGETLGGWFTGDGEQTLFVVEGRVTVELAGEGSWVLEAGGALTHPSNVPHRWSAGAEPCHLLLAVAHRTAGDSST</sequence>
<proteinExistence type="predicted"/>
<dbReference type="Pfam" id="PF01381">
    <property type="entry name" value="HTH_3"/>
    <property type="match status" value="1"/>
</dbReference>